<sequence length="500" mass="55707">MRVAVVGSGVSGLAASWVRGPSSNLVSTFSSPIGAAAERALPHEVELFEKEGQLGGHANTIWVQNPGKEGCWVESAFVLFNEAAWPNFYQFLRYRSLPLRTSDGSFSYSHYSGRQWASFSPWSLFPKWKHLLSNRPWSMLRDILWFNATAIEVLRSPEYEGVSTGDYLAARGYSEAFQEDYLLPLIGAIFLLPPQRIAEDYPIVMLVRSMYNMGLLQLWGKAPWYTIDGGSRLYIESIAQNLRPDRTHVNTGIVSATRSGDKVVLRDERGIERSYDHVILATHCPVTLEILRSGGLLTEVAEEVLSAPQFHSFSIVAHSESKVLSDEGCLQAAWNSQVWPRGQGQLDFVDPEGRSSGADHFSVTFDVNRLQQFPLHKHGHILGTLNPSIPIPASKHLATILFAQAIPSHRLYTAQKRLHELDEDLSRQGISAVGAWRGAGIHEDGWVAGIRAAEKLGGKMPFLTLPRDREVARMGVVEWLRGLWVGPVRVDAMESKEKLL</sequence>
<proteinExistence type="predicted"/>
<dbReference type="Gene3D" id="3.90.660.20">
    <property type="entry name" value="Protoporphyrinogen oxidase, mitochondrial, domain 2"/>
    <property type="match status" value="1"/>
</dbReference>
<dbReference type="InterPro" id="IPR002937">
    <property type="entry name" value="Amino_oxidase"/>
</dbReference>
<dbReference type="PANTHER" id="PTHR42923:SF17">
    <property type="entry name" value="AMINE OXIDASE DOMAIN-CONTAINING PROTEIN"/>
    <property type="match status" value="1"/>
</dbReference>
<keyword evidence="3" id="KW-1185">Reference proteome</keyword>
<dbReference type="SUPFAM" id="SSF51905">
    <property type="entry name" value="FAD/NAD(P)-binding domain"/>
    <property type="match status" value="1"/>
</dbReference>
<dbReference type="InterPro" id="IPR050464">
    <property type="entry name" value="Zeta_carotene_desat/Oxidored"/>
</dbReference>
<dbReference type="Pfam" id="PF01593">
    <property type="entry name" value="Amino_oxidase"/>
    <property type="match status" value="1"/>
</dbReference>
<protein>
    <recommendedName>
        <fullName evidence="1">Amine oxidase domain-containing protein</fullName>
    </recommendedName>
</protein>
<dbReference type="EMBL" id="RSCD01000015">
    <property type="protein sequence ID" value="RSH88937.1"/>
    <property type="molecule type" value="Genomic_DNA"/>
</dbReference>
<evidence type="ECO:0000313" key="2">
    <source>
        <dbReference type="EMBL" id="RSH88937.1"/>
    </source>
</evidence>
<dbReference type="Proteomes" id="UP000279259">
    <property type="component" value="Unassembled WGS sequence"/>
</dbReference>
<dbReference type="OrthoDB" id="5977668at2759"/>
<dbReference type="GO" id="GO:0016491">
    <property type="term" value="F:oxidoreductase activity"/>
    <property type="evidence" value="ECO:0007669"/>
    <property type="project" value="InterPro"/>
</dbReference>
<dbReference type="InterPro" id="IPR036188">
    <property type="entry name" value="FAD/NAD-bd_sf"/>
</dbReference>
<dbReference type="Gene3D" id="3.50.50.60">
    <property type="entry name" value="FAD/NAD(P)-binding domain"/>
    <property type="match status" value="1"/>
</dbReference>
<dbReference type="STRING" id="1890683.A0A427YD99"/>
<organism evidence="2 3">
    <name type="scientific">Saitozyma podzolica</name>
    <dbReference type="NCBI Taxonomy" id="1890683"/>
    <lineage>
        <taxon>Eukaryota</taxon>
        <taxon>Fungi</taxon>
        <taxon>Dikarya</taxon>
        <taxon>Basidiomycota</taxon>
        <taxon>Agaricomycotina</taxon>
        <taxon>Tremellomycetes</taxon>
        <taxon>Tremellales</taxon>
        <taxon>Trimorphomycetaceae</taxon>
        <taxon>Saitozyma</taxon>
    </lineage>
</organism>
<evidence type="ECO:0000259" key="1">
    <source>
        <dbReference type="Pfam" id="PF01593"/>
    </source>
</evidence>
<dbReference type="PANTHER" id="PTHR42923">
    <property type="entry name" value="PROTOPORPHYRINOGEN OXIDASE"/>
    <property type="match status" value="1"/>
</dbReference>
<dbReference type="Gene3D" id="1.10.3110.10">
    <property type="entry name" value="protoporphyrinogen ix oxidase, domain 3"/>
    <property type="match status" value="1"/>
</dbReference>
<reference evidence="2 3" key="1">
    <citation type="submission" date="2018-11" db="EMBL/GenBank/DDBJ databases">
        <title>Genome sequence of Saitozyma podzolica DSM 27192.</title>
        <authorList>
            <person name="Aliyu H."/>
            <person name="Gorte O."/>
            <person name="Ochsenreither K."/>
        </authorList>
    </citation>
    <scope>NUCLEOTIDE SEQUENCE [LARGE SCALE GENOMIC DNA]</scope>
    <source>
        <strain evidence="2 3">DSM 27192</strain>
    </source>
</reference>
<name>A0A427YD99_9TREE</name>
<dbReference type="AlphaFoldDB" id="A0A427YD99"/>
<comment type="caution">
    <text evidence="2">The sequence shown here is derived from an EMBL/GenBank/DDBJ whole genome shotgun (WGS) entry which is preliminary data.</text>
</comment>
<accession>A0A427YD99</accession>
<evidence type="ECO:0000313" key="3">
    <source>
        <dbReference type="Proteomes" id="UP000279259"/>
    </source>
</evidence>
<gene>
    <name evidence="2" type="ORF">EHS25_002599</name>
</gene>
<feature type="domain" description="Amine oxidase" evidence="1">
    <location>
        <begin position="43"/>
        <end position="288"/>
    </location>
</feature>